<dbReference type="WBParaSite" id="PSAMB.scaffold898size38992.g9631.t1">
    <property type="protein sequence ID" value="PSAMB.scaffold898size38992.g9631.t1"/>
    <property type="gene ID" value="PSAMB.scaffold898size38992.g9631"/>
</dbReference>
<sequence>MIEDLGLYSLIFLLFALCIIFPPTEFCSAGLTLEGVFGHFLGDEQTSFVEYHLRRSTLTVVSHFCLPLLYFLFLEFLEDGITIFVLEPHHILQYGAVASIAIAIGAFTFGFYRKSADWATHPTVKALKQYDPDWRRIAQSIDIEYRRIDKFCVALGGIRRVVVTDSWVMFVSSYGLYLSQQSDVDLKAVRADEHSISHHTSDAQSVQFIDIQVVNTVKAIAPFTLRLNADMLRDLRTKLARPVAMARDVILRHSLNERFVHAFLAQVESNPRVDLDPLIKERLDLCLGCSIEPTNVKLEKNCLDMAHQQMDMDGRPIPNCSQCFCRPMWCVACMARIYAAKQEQNRPERWMSGKASCPTCRTTFCVLDVSFIN</sequence>
<evidence type="ECO:0000313" key="8">
    <source>
        <dbReference type="WBParaSite" id="PSAMB.scaffold898size38992.g9631.t1"/>
    </source>
</evidence>
<dbReference type="PANTHER" id="PTHR31322">
    <property type="entry name" value="E3 UBIQUITIN-PROTEIN LIGASE TM129"/>
    <property type="match status" value="1"/>
</dbReference>
<evidence type="ECO:0000256" key="6">
    <source>
        <dbReference type="SAM" id="Phobius"/>
    </source>
</evidence>
<comment type="subcellular location">
    <subcellularLocation>
        <location evidence="1">Membrane</location>
        <topology evidence="1">Multi-pass membrane protein</topology>
    </subcellularLocation>
</comment>
<dbReference type="InterPro" id="IPR018801">
    <property type="entry name" value="TM129"/>
</dbReference>
<dbReference type="GO" id="GO:0016020">
    <property type="term" value="C:membrane"/>
    <property type="evidence" value="ECO:0007669"/>
    <property type="project" value="UniProtKB-SubCell"/>
</dbReference>
<proteinExistence type="inferred from homology"/>
<keyword evidence="3 6" id="KW-0812">Transmembrane</keyword>
<dbReference type="GO" id="GO:0016567">
    <property type="term" value="P:protein ubiquitination"/>
    <property type="evidence" value="ECO:0007669"/>
    <property type="project" value="InterPro"/>
</dbReference>
<evidence type="ECO:0000256" key="2">
    <source>
        <dbReference type="ARBA" id="ARBA00007332"/>
    </source>
</evidence>
<accession>A0A914XJ95</accession>
<evidence type="ECO:0000256" key="3">
    <source>
        <dbReference type="ARBA" id="ARBA00022692"/>
    </source>
</evidence>
<dbReference type="AlphaFoldDB" id="A0A914XJ95"/>
<evidence type="ECO:0000256" key="4">
    <source>
        <dbReference type="ARBA" id="ARBA00022989"/>
    </source>
</evidence>
<keyword evidence="4 6" id="KW-1133">Transmembrane helix</keyword>
<evidence type="ECO:0000313" key="7">
    <source>
        <dbReference type="Proteomes" id="UP000887566"/>
    </source>
</evidence>
<evidence type="ECO:0000256" key="5">
    <source>
        <dbReference type="ARBA" id="ARBA00023136"/>
    </source>
</evidence>
<feature type="transmembrane region" description="Helical" evidence="6">
    <location>
        <begin position="91"/>
        <end position="112"/>
    </location>
</feature>
<dbReference type="Proteomes" id="UP000887566">
    <property type="component" value="Unplaced"/>
</dbReference>
<protein>
    <submittedName>
        <fullName evidence="8">Transmembrane protein 129</fullName>
    </submittedName>
</protein>
<feature type="transmembrane region" description="Helical" evidence="6">
    <location>
        <begin position="64"/>
        <end position="85"/>
    </location>
</feature>
<keyword evidence="5 6" id="KW-0472">Membrane</keyword>
<evidence type="ECO:0000256" key="1">
    <source>
        <dbReference type="ARBA" id="ARBA00004141"/>
    </source>
</evidence>
<comment type="similarity">
    <text evidence="2">Belongs to the TMEM129 family.</text>
</comment>
<dbReference type="Pfam" id="PF10272">
    <property type="entry name" value="Tmpp129"/>
    <property type="match status" value="1"/>
</dbReference>
<keyword evidence="7" id="KW-1185">Reference proteome</keyword>
<dbReference type="PANTHER" id="PTHR31322:SF2">
    <property type="entry name" value="E3 UBIQUITIN-PROTEIN LIGASE TM129"/>
    <property type="match status" value="1"/>
</dbReference>
<feature type="transmembrane region" description="Helical" evidence="6">
    <location>
        <begin position="6"/>
        <end position="24"/>
    </location>
</feature>
<dbReference type="GO" id="GO:0005783">
    <property type="term" value="C:endoplasmic reticulum"/>
    <property type="evidence" value="ECO:0007669"/>
    <property type="project" value="TreeGrafter"/>
</dbReference>
<reference evidence="8" key="1">
    <citation type="submission" date="2022-11" db="UniProtKB">
        <authorList>
            <consortium name="WormBaseParasite"/>
        </authorList>
    </citation>
    <scope>IDENTIFICATION</scope>
</reference>
<dbReference type="GO" id="GO:0061630">
    <property type="term" value="F:ubiquitin protein ligase activity"/>
    <property type="evidence" value="ECO:0007669"/>
    <property type="project" value="InterPro"/>
</dbReference>
<organism evidence="7 8">
    <name type="scientific">Plectus sambesii</name>
    <dbReference type="NCBI Taxonomy" id="2011161"/>
    <lineage>
        <taxon>Eukaryota</taxon>
        <taxon>Metazoa</taxon>
        <taxon>Ecdysozoa</taxon>
        <taxon>Nematoda</taxon>
        <taxon>Chromadorea</taxon>
        <taxon>Plectida</taxon>
        <taxon>Plectina</taxon>
        <taxon>Plectoidea</taxon>
        <taxon>Plectidae</taxon>
        <taxon>Plectus</taxon>
    </lineage>
</organism>
<name>A0A914XJ95_9BILA</name>